<organism evidence="1 2">
    <name type="scientific">Ovis ammon polii x Ovis aries</name>
    <dbReference type="NCBI Taxonomy" id="2918886"/>
    <lineage>
        <taxon>Eukaryota</taxon>
        <taxon>Metazoa</taxon>
        <taxon>Chordata</taxon>
        <taxon>Craniata</taxon>
        <taxon>Vertebrata</taxon>
        <taxon>Euteleostomi</taxon>
        <taxon>Mammalia</taxon>
        <taxon>Eutheria</taxon>
        <taxon>Laurasiatheria</taxon>
        <taxon>Artiodactyla</taxon>
        <taxon>Ruminantia</taxon>
        <taxon>Pecora</taxon>
        <taxon>Bovidae</taxon>
        <taxon>Caprinae</taxon>
        <taxon>Ovis</taxon>
    </lineage>
</organism>
<protein>
    <submittedName>
        <fullName evidence="1">Uncharacterized protein</fullName>
    </submittedName>
</protein>
<reference evidence="1" key="1">
    <citation type="submission" date="2022-03" db="EMBL/GenBank/DDBJ databases">
        <title>Genomic analyses of argali, domestic sheep and their hybrids provide insights into chromosomal evolution, heterosis and genetic basis of agronomic traits.</title>
        <authorList>
            <person name="Li M."/>
        </authorList>
    </citation>
    <scope>NUCLEOTIDE SEQUENCE</scope>
    <source>
        <strain evidence="1">F1 hybrid</strain>
    </source>
</reference>
<dbReference type="EMBL" id="CM043049">
    <property type="protein sequence ID" value="KAI4558038.1"/>
    <property type="molecule type" value="Genomic_DNA"/>
</dbReference>
<comment type="caution">
    <text evidence="1">The sequence shown here is derived from an EMBL/GenBank/DDBJ whole genome shotgun (WGS) entry which is preliminary data.</text>
</comment>
<name>A0ACB9U4P8_9CETA</name>
<gene>
    <name evidence="1" type="ORF">MJG53_018791</name>
</gene>
<accession>A0ACB9U4P8</accession>
<evidence type="ECO:0000313" key="2">
    <source>
        <dbReference type="Proteomes" id="UP001057279"/>
    </source>
</evidence>
<evidence type="ECO:0000313" key="1">
    <source>
        <dbReference type="EMBL" id="KAI4558038.1"/>
    </source>
</evidence>
<sequence length="200" mass="22215">MALKRIQKELSDLQRDPPAHCSAGPVGDDLFHWQATIMGPPDSAYQGGVFFLTVHFPTDYPFKPPKIAFTTKIYHPNINSNGSICLDILRSQWSPALTVSKVLLSICSLLCDPNPDDPLVPDIAQIYKSDKEKYNRHAREWTQKYAIDAKFFLGVGHKQGSTYTAIVLTSLCPQCVSLSVPSPCCIISVINHEILSVSHF</sequence>
<proteinExistence type="predicted"/>
<keyword evidence="2" id="KW-1185">Reference proteome</keyword>
<dbReference type="Proteomes" id="UP001057279">
    <property type="component" value="Linkage Group LG24"/>
</dbReference>